<evidence type="ECO:0000256" key="2">
    <source>
        <dbReference type="SAM" id="Phobius"/>
    </source>
</evidence>
<sequence>MEYTLVLVWLAVLAALAAAATPFATLLLSPLPDRGSGLGLPVAIAVLGVASYWVGQVAFGWPGIVVALLVVLAGSAYALSRGHVPERGPAVEAFVVFVVGFALVVAVRAADAAADPYAGEKMLDFGLLATLYRAPALPPEDMWFAGDRLQYYYGGHMIAAQLGRLTGTAPAYAYNLALAAYYGLTVAAAYGLGRSVALARGISPRRAGVLGAFLVGVASNLSTPARGLILLVQHLQQPITFSGPVDVLLAPLRVLFLVVPNDTVQVVTPESGGRFVEIFGYQFSGLAVSADAFGYWAASRVIPWTINEFPLFAYLNGDLHAHMMSPPLLLVAAAFAFAYWQAPADAVWRKRAYLFAAAPALGGLLAVVNTWSFPSVAGIVALTTAFAATHPASVLPAPVADRVRAVADASRVHEEVSRLVVAVVLAGVVGALSVAFALPFFSGATSGQYPALLPDRSSLVGLVLVHGAFLLVTVAYFLDRSRVDRDALETGLLVAILATLAVANLVVGWVGANLVVVAIAGVLGAFALETSFRDRAFVALGVLALAAFAAYHGSMVAFVAAGGAALFALAAALLDDDRPERRAAVGLAVAVATLAGVAWVLDATVLVAVVPVLLVGMVLLRLRRDVGFEVVLVLGATGLVTLVEFVYVAERAGPGRLNTVFKLYWQVWVMWGVAGGVMLADVASRAWPRWLVSPTLARAPTASARSASADGGIDADGDPETDGGRAGGGVDWGRVLRVGSTVGAVVLLVSLSLYGGFALVGHFEANPSQHWVCSRSGETGQGEWTLDAKDWSEECYPNQAAAIEWLNDREGRPVVVEAPTTGRYLYGSNDPASGLVSGVSSHTGLPTIAGWAHAANYHTQAEWDARVAAVETLYETGDASERATVLREYDVAYVYVGPNERSRYDVADLAADPGIERVQRWGDVVVYAVDRGALVDDETASDADASTNASVAVTRPVVASLLG</sequence>
<dbReference type="RefSeq" id="WP_336348633.1">
    <property type="nucleotide sequence ID" value="NZ_JAZAQL010000001.1"/>
</dbReference>
<feature type="transmembrane region" description="Helical" evidence="2">
    <location>
        <begin position="606"/>
        <end position="623"/>
    </location>
</feature>
<evidence type="ECO:0000256" key="1">
    <source>
        <dbReference type="SAM" id="MobiDB-lite"/>
    </source>
</evidence>
<feature type="compositionally biased region" description="Low complexity" evidence="1">
    <location>
        <begin position="703"/>
        <end position="712"/>
    </location>
</feature>
<comment type="caution">
    <text evidence="3">The sequence shown here is derived from an EMBL/GenBank/DDBJ whole genome shotgun (WGS) entry which is preliminary data.</text>
</comment>
<keyword evidence="2" id="KW-0812">Transmembrane</keyword>
<feature type="transmembrane region" description="Helical" evidence="2">
    <location>
        <begin position="6"/>
        <end position="28"/>
    </location>
</feature>
<feature type="transmembrane region" description="Helical" evidence="2">
    <location>
        <begin position="663"/>
        <end position="683"/>
    </location>
</feature>
<dbReference type="Proteomes" id="UP001596395">
    <property type="component" value="Unassembled WGS sequence"/>
</dbReference>
<feature type="transmembrane region" description="Helical" evidence="2">
    <location>
        <begin position="59"/>
        <end position="79"/>
    </location>
</feature>
<evidence type="ECO:0000313" key="3">
    <source>
        <dbReference type="EMBL" id="MFC6951610.1"/>
    </source>
</evidence>
<organism evidence="3 4">
    <name type="scientific">Halorubellus litoreus</name>
    <dbReference type="NCBI Taxonomy" id="755308"/>
    <lineage>
        <taxon>Archaea</taxon>
        <taxon>Methanobacteriati</taxon>
        <taxon>Methanobacteriota</taxon>
        <taxon>Stenosarchaea group</taxon>
        <taxon>Halobacteria</taxon>
        <taxon>Halobacteriales</taxon>
        <taxon>Halorubellaceae</taxon>
        <taxon>Halorubellus</taxon>
    </lineage>
</organism>
<feature type="region of interest" description="Disordered" evidence="1">
    <location>
        <begin position="703"/>
        <end position="726"/>
    </location>
</feature>
<feature type="transmembrane region" description="Helical" evidence="2">
    <location>
        <begin position="352"/>
        <end position="371"/>
    </location>
</feature>
<dbReference type="PANTHER" id="PTHR10790:SF51">
    <property type="entry name" value="TETRATRICOPEPTIDE REPEAT PROTEIN"/>
    <property type="match status" value="1"/>
</dbReference>
<feature type="transmembrane region" description="Helical" evidence="2">
    <location>
        <begin position="535"/>
        <end position="551"/>
    </location>
</feature>
<feature type="transmembrane region" description="Helical" evidence="2">
    <location>
        <begin position="35"/>
        <end position="53"/>
    </location>
</feature>
<feature type="transmembrane region" description="Helical" evidence="2">
    <location>
        <begin position="172"/>
        <end position="193"/>
    </location>
</feature>
<dbReference type="AlphaFoldDB" id="A0ABD5V7S4"/>
<evidence type="ECO:0000313" key="4">
    <source>
        <dbReference type="Proteomes" id="UP001596395"/>
    </source>
</evidence>
<feature type="transmembrane region" description="Helical" evidence="2">
    <location>
        <begin position="91"/>
        <end position="110"/>
    </location>
</feature>
<feature type="transmembrane region" description="Helical" evidence="2">
    <location>
        <begin position="512"/>
        <end position="528"/>
    </location>
</feature>
<keyword evidence="2" id="KW-1133">Transmembrane helix</keyword>
<feature type="transmembrane region" description="Helical" evidence="2">
    <location>
        <begin position="458"/>
        <end position="478"/>
    </location>
</feature>
<feature type="transmembrane region" description="Helical" evidence="2">
    <location>
        <begin position="742"/>
        <end position="763"/>
    </location>
</feature>
<dbReference type="Pfam" id="PF10060">
    <property type="entry name" value="DUF2298"/>
    <property type="match status" value="2"/>
</dbReference>
<feature type="transmembrane region" description="Helical" evidence="2">
    <location>
        <begin position="377"/>
        <end position="399"/>
    </location>
</feature>
<dbReference type="InterPro" id="IPR018746">
    <property type="entry name" value="DUF2298"/>
</dbReference>
<feature type="transmembrane region" description="Helical" evidence="2">
    <location>
        <begin position="490"/>
        <end position="506"/>
    </location>
</feature>
<keyword evidence="2" id="KW-0472">Membrane</keyword>
<feature type="transmembrane region" description="Helical" evidence="2">
    <location>
        <begin position="319"/>
        <end position="340"/>
    </location>
</feature>
<feature type="transmembrane region" description="Helical" evidence="2">
    <location>
        <begin position="419"/>
        <end position="438"/>
    </location>
</feature>
<feature type="transmembrane region" description="Helical" evidence="2">
    <location>
        <begin position="630"/>
        <end position="648"/>
    </location>
</feature>
<accession>A0ABD5V7S4</accession>
<keyword evidence="4" id="KW-1185">Reference proteome</keyword>
<reference evidence="3 4" key="1">
    <citation type="journal article" date="2019" name="Int. J. Syst. Evol. Microbiol.">
        <title>The Global Catalogue of Microorganisms (GCM) 10K type strain sequencing project: providing services to taxonomists for standard genome sequencing and annotation.</title>
        <authorList>
            <consortium name="The Broad Institute Genomics Platform"/>
            <consortium name="The Broad Institute Genome Sequencing Center for Infectious Disease"/>
            <person name="Wu L."/>
            <person name="Ma J."/>
        </authorList>
    </citation>
    <scope>NUCLEOTIDE SEQUENCE [LARGE SCALE GENOMIC DNA]</scope>
    <source>
        <strain evidence="3 4">GX26</strain>
    </source>
</reference>
<dbReference type="PANTHER" id="PTHR10790">
    <property type="entry name" value="TPR-DOMAIN CONTAINING PROTEIN"/>
    <property type="match status" value="1"/>
</dbReference>
<dbReference type="EMBL" id="JBHSXN010000001">
    <property type="protein sequence ID" value="MFC6951610.1"/>
    <property type="molecule type" value="Genomic_DNA"/>
</dbReference>
<gene>
    <name evidence="3" type="ORF">ACFQGB_01920</name>
</gene>
<protein>
    <submittedName>
        <fullName evidence="3">DUF2298 domain-containing protein</fullName>
    </submittedName>
</protein>
<dbReference type="NCBIfam" id="TIGR03662">
    <property type="entry name" value="Chlor_Arch_YYY"/>
    <property type="match status" value="1"/>
</dbReference>
<name>A0ABD5V7S4_9EURY</name>
<proteinExistence type="predicted"/>
<feature type="transmembrane region" description="Helical" evidence="2">
    <location>
        <begin position="205"/>
        <end position="222"/>
    </location>
</feature>